<dbReference type="AlphaFoldDB" id="A0A0F7VKT0"/>
<evidence type="ECO:0000313" key="2">
    <source>
        <dbReference type="Proteomes" id="UP000035016"/>
    </source>
</evidence>
<dbReference type="SUPFAM" id="SSF53901">
    <property type="entry name" value="Thiolase-like"/>
    <property type="match status" value="1"/>
</dbReference>
<reference evidence="1 2" key="1">
    <citation type="submission" date="2015-02" db="EMBL/GenBank/DDBJ databases">
        <authorList>
            <person name="Gomez-Escribano P.J."/>
        </authorList>
    </citation>
    <scope>NUCLEOTIDE SEQUENCE [LARGE SCALE GENOMIC DNA]</scope>
    <source>
        <strain evidence="2">C34 (DSM 42122 / NRRL B-24963)</strain>
    </source>
</reference>
<accession>A0A0F7VKT0</accession>
<dbReference type="KEGG" id="sle:sle_01770"/>
<gene>
    <name evidence="1" type="primary">sle_01770</name>
</gene>
<dbReference type="Proteomes" id="UP000035016">
    <property type="component" value="Chromosome Chromosome"/>
</dbReference>
<dbReference type="GO" id="GO:0016747">
    <property type="term" value="F:acyltransferase activity, transferring groups other than amino-acyl groups"/>
    <property type="evidence" value="ECO:0007669"/>
    <property type="project" value="UniProtKB-ARBA"/>
</dbReference>
<proteinExistence type="predicted"/>
<organism evidence="1 2">
    <name type="scientific">Streptomyces leeuwenhoekii</name>
    <dbReference type="NCBI Taxonomy" id="1437453"/>
    <lineage>
        <taxon>Bacteria</taxon>
        <taxon>Bacillati</taxon>
        <taxon>Actinomycetota</taxon>
        <taxon>Actinomycetes</taxon>
        <taxon>Kitasatosporales</taxon>
        <taxon>Streptomycetaceae</taxon>
        <taxon>Streptomyces</taxon>
    </lineage>
</organism>
<sequence length="252" mass="26295">MDDSFVITALASGGVDTDDLWRAHREGPGGWREVDKWTQELPERIAELAGRALAGTGEAEPGERACVVGSVYGSGHVAEGIRARLDAGARSSLAPESFVYFNPHGVTSLICLRHRLNGFCTTVLGAGAGLQALAVAQRRLRLAPDTPVLCGAYEMLSPAAAQARGSGPVPGWAAFLVLETAARARRRHARVLARLGAVEKCSAAQTRTADVRATTPLAELAARVRGDGAAAAATVSAAGSRHGYRVTAYKEG</sequence>
<dbReference type="Gene3D" id="3.40.47.10">
    <property type="match status" value="1"/>
</dbReference>
<dbReference type="InterPro" id="IPR016039">
    <property type="entry name" value="Thiolase-like"/>
</dbReference>
<dbReference type="EMBL" id="LN831790">
    <property type="protein sequence ID" value="CQR59639.1"/>
    <property type="molecule type" value="Genomic_DNA"/>
</dbReference>
<evidence type="ECO:0008006" key="3">
    <source>
        <dbReference type="Google" id="ProtNLM"/>
    </source>
</evidence>
<protein>
    <recommendedName>
        <fullName evidence="3">3-oxoacyl-ACP synthase</fullName>
    </recommendedName>
</protein>
<evidence type="ECO:0000313" key="1">
    <source>
        <dbReference type="EMBL" id="CQR59639.1"/>
    </source>
</evidence>
<name>A0A0F7VKT0_STRLW</name>
<dbReference type="RefSeq" id="WP_029381502.1">
    <property type="nucleotide sequence ID" value="NZ_AZSD01000044.1"/>
</dbReference>